<comment type="caution">
    <text evidence="1">The sequence shown here is derived from an EMBL/GenBank/DDBJ whole genome shotgun (WGS) entry which is preliminary data.</text>
</comment>
<organism evidence="1 2">
    <name type="scientific">Flemingia macrophylla</name>
    <dbReference type="NCBI Taxonomy" id="520843"/>
    <lineage>
        <taxon>Eukaryota</taxon>
        <taxon>Viridiplantae</taxon>
        <taxon>Streptophyta</taxon>
        <taxon>Embryophyta</taxon>
        <taxon>Tracheophyta</taxon>
        <taxon>Spermatophyta</taxon>
        <taxon>Magnoliopsida</taxon>
        <taxon>eudicotyledons</taxon>
        <taxon>Gunneridae</taxon>
        <taxon>Pentapetalae</taxon>
        <taxon>rosids</taxon>
        <taxon>fabids</taxon>
        <taxon>Fabales</taxon>
        <taxon>Fabaceae</taxon>
        <taxon>Papilionoideae</taxon>
        <taxon>50 kb inversion clade</taxon>
        <taxon>NPAAA clade</taxon>
        <taxon>indigoferoid/millettioid clade</taxon>
        <taxon>Phaseoleae</taxon>
        <taxon>Flemingia</taxon>
    </lineage>
</organism>
<protein>
    <submittedName>
        <fullName evidence="1">Uncharacterized protein</fullName>
    </submittedName>
</protein>
<evidence type="ECO:0000313" key="1">
    <source>
        <dbReference type="EMBL" id="KAL2327773.1"/>
    </source>
</evidence>
<dbReference type="AlphaFoldDB" id="A0ABD1LW67"/>
<dbReference type="EMBL" id="JBGMDY010000007">
    <property type="protein sequence ID" value="KAL2327773.1"/>
    <property type="molecule type" value="Genomic_DNA"/>
</dbReference>
<gene>
    <name evidence="1" type="ORF">Fmac_021200</name>
</gene>
<dbReference type="Proteomes" id="UP001603857">
    <property type="component" value="Unassembled WGS sequence"/>
</dbReference>
<reference evidence="1 2" key="1">
    <citation type="submission" date="2024-08" db="EMBL/GenBank/DDBJ databases">
        <title>Insights into the chromosomal genome structure of Flemingia macrophylla.</title>
        <authorList>
            <person name="Ding Y."/>
            <person name="Zhao Y."/>
            <person name="Bi W."/>
            <person name="Wu M."/>
            <person name="Zhao G."/>
            <person name="Gong Y."/>
            <person name="Li W."/>
            <person name="Zhang P."/>
        </authorList>
    </citation>
    <scope>NUCLEOTIDE SEQUENCE [LARGE SCALE GENOMIC DNA]</scope>
    <source>
        <strain evidence="1">DYQJB</strain>
        <tissue evidence="1">Leaf</tissue>
    </source>
</reference>
<keyword evidence="2" id="KW-1185">Reference proteome</keyword>
<accession>A0ABD1LW67</accession>
<evidence type="ECO:0000313" key="2">
    <source>
        <dbReference type="Proteomes" id="UP001603857"/>
    </source>
</evidence>
<proteinExistence type="predicted"/>
<sequence>MDEPHHSSQLSQPLIVTPLQHHKSRCVHGYNTTQARAKMDIDAIGDPVDKLKAIQNDDVEDQDEMMILMMMTKKRKNVNLLLLVLLISQRINGLFAINFSQAKLETNEAKLLLDSSRDLFESSPLGLREGKCQERMNVKMNALIVLHSEIILNCENSCFVGEDQHEQWKRRPENPSRRSMINLCETNI</sequence>
<name>A0ABD1LW67_9FABA</name>